<keyword evidence="2" id="KW-1185">Reference proteome</keyword>
<dbReference type="Proteomes" id="UP000293142">
    <property type="component" value="Unassembled WGS sequence"/>
</dbReference>
<reference evidence="1 2" key="1">
    <citation type="submission" date="2019-02" db="EMBL/GenBank/DDBJ databases">
        <title>Paenibacillus sp. nov., isolated from surface-sterilized tissue of Thalictrum simplex L.</title>
        <authorList>
            <person name="Tuo L."/>
        </authorList>
    </citation>
    <scope>NUCLEOTIDE SEQUENCE [LARGE SCALE GENOMIC DNA]</scope>
    <source>
        <strain evidence="1 2">N2SHLJ1</strain>
    </source>
</reference>
<accession>A0A4Q9DH55</accession>
<organism evidence="1 2">
    <name type="scientific">Paenibacillus thalictri</name>
    <dbReference type="NCBI Taxonomy" id="2527873"/>
    <lineage>
        <taxon>Bacteria</taxon>
        <taxon>Bacillati</taxon>
        <taxon>Bacillota</taxon>
        <taxon>Bacilli</taxon>
        <taxon>Bacillales</taxon>
        <taxon>Paenibacillaceae</taxon>
        <taxon>Paenibacillus</taxon>
    </lineage>
</organism>
<dbReference type="PANTHER" id="PTHR37841">
    <property type="entry name" value="GLR2918 PROTEIN"/>
    <property type="match status" value="1"/>
</dbReference>
<protein>
    <submittedName>
        <fullName evidence="1">WG repeat-containing protein</fullName>
    </submittedName>
</protein>
<dbReference type="RefSeq" id="WP_131018223.1">
    <property type="nucleotide sequence ID" value="NZ_SIRE01000035.1"/>
</dbReference>
<dbReference type="InterPro" id="IPR032774">
    <property type="entry name" value="WG_beta_rep"/>
</dbReference>
<dbReference type="PANTHER" id="PTHR37841:SF1">
    <property type="entry name" value="DUF3298 DOMAIN-CONTAINING PROTEIN"/>
    <property type="match status" value="1"/>
</dbReference>
<gene>
    <name evidence="1" type="ORF">EYB31_34805</name>
</gene>
<dbReference type="OrthoDB" id="210273at2"/>
<evidence type="ECO:0000313" key="2">
    <source>
        <dbReference type="Proteomes" id="UP000293142"/>
    </source>
</evidence>
<proteinExistence type="predicted"/>
<dbReference type="EMBL" id="SIRE01000035">
    <property type="protein sequence ID" value="TBL69959.1"/>
    <property type="molecule type" value="Genomic_DNA"/>
</dbReference>
<name>A0A4Q9DH55_9BACL</name>
<dbReference type="Pfam" id="PF14903">
    <property type="entry name" value="WG_beta_rep"/>
    <property type="match status" value="4"/>
</dbReference>
<comment type="caution">
    <text evidence="1">The sequence shown here is derived from an EMBL/GenBank/DDBJ whole genome shotgun (WGS) entry which is preliminary data.</text>
</comment>
<sequence length="123" mass="13652">MGFIDKTGSIVIEPEYLNVYKHGFIDKTGSLVIKPIYDYATDFIDGLAFVAKDGQGYLIDRSGTVIRERAYNSIEKFSENVLQVRSTEASNYKLGLIDNAGNVIEEPVYKTIGKLNEGLASYS</sequence>
<evidence type="ECO:0000313" key="1">
    <source>
        <dbReference type="EMBL" id="TBL69959.1"/>
    </source>
</evidence>
<dbReference type="SUPFAM" id="SSF69360">
    <property type="entry name" value="Cell wall binding repeat"/>
    <property type="match status" value="1"/>
</dbReference>
<dbReference type="AlphaFoldDB" id="A0A4Q9DH55"/>